<protein>
    <submittedName>
        <fullName evidence="1">Uncharacterized protein</fullName>
    </submittedName>
</protein>
<comment type="caution">
    <text evidence="1">The sequence shown here is derived from an EMBL/GenBank/DDBJ whole genome shotgun (WGS) entry which is preliminary data.</text>
</comment>
<keyword evidence="2" id="KW-1185">Reference proteome</keyword>
<dbReference type="AlphaFoldDB" id="A0A4Y2EYG1"/>
<evidence type="ECO:0000313" key="1">
    <source>
        <dbReference type="EMBL" id="GBM32915.1"/>
    </source>
</evidence>
<accession>A0A4Y2EYG1</accession>
<gene>
    <name evidence="1" type="ORF">AVEN_179132_1</name>
</gene>
<sequence>MDINATIERPERNETRTIVIIIFSDKNNSNLLTLPRHVMELAEHVTKDTADSDGSIFLQNLDDTLSHFAILISFLIVNILGEHFSRYEDNLRKDLQVRRQHAL</sequence>
<evidence type="ECO:0000313" key="2">
    <source>
        <dbReference type="Proteomes" id="UP000499080"/>
    </source>
</evidence>
<reference evidence="1 2" key="1">
    <citation type="journal article" date="2019" name="Sci. Rep.">
        <title>Orb-weaving spider Araneus ventricosus genome elucidates the spidroin gene catalogue.</title>
        <authorList>
            <person name="Kono N."/>
            <person name="Nakamura H."/>
            <person name="Ohtoshi R."/>
            <person name="Moran D.A.P."/>
            <person name="Shinohara A."/>
            <person name="Yoshida Y."/>
            <person name="Fujiwara M."/>
            <person name="Mori M."/>
            <person name="Tomita M."/>
            <person name="Arakawa K."/>
        </authorList>
    </citation>
    <scope>NUCLEOTIDE SEQUENCE [LARGE SCALE GENOMIC DNA]</scope>
</reference>
<dbReference type="EMBL" id="BGPR01171641">
    <property type="protein sequence ID" value="GBM32915.1"/>
    <property type="molecule type" value="Genomic_DNA"/>
</dbReference>
<dbReference type="Proteomes" id="UP000499080">
    <property type="component" value="Unassembled WGS sequence"/>
</dbReference>
<proteinExistence type="predicted"/>
<organism evidence="1 2">
    <name type="scientific">Araneus ventricosus</name>
    <name type="common">Orbweaver spider</name>
    <name type="synonym">Epeira ventricosa</name>
    <dbReference type="NCBI Taxonomy" id="182803"/>
    <lineage>
        <taxon>Eukaryota</taxon>
        <taxon>Metazoa</taxon>
        <taxon>Ecdysozoa</taxon>
        <taxon>Arthropoda</taxon>
        <taxon>Chelicerata</taxon>
        <taxon>Arachnida</taxon>
        <taxon>Araneae</taxon>
        <taxon>Araneomorphae</taxon>
        <taxon>Entelegynae</taxon>
        <taxon>Araneoidea</taxon>
        <taxon>Araneidae</taxon>
        <taxon>Araneus</taxon>
    </lineage>
</organism>
<name>A0A4Y2EYG1_ARAVE</name>